<sequence>MTHVNRNHSHARYIGTNQRRIEKIEKGSCAFQPVYNASYPRPSSHRKHPTCMIFS</sequence>
<reference evidence="1 2" key="1">
    <citation type="submission" date="2014-04" db="EMBL/GenBank/DDBJ databases">
        <authorList>
            <consortium name="DOE Joint Genome Institute"/>
            <person name="Kuo A."/>
            <person name="Zuccaro A."/>
            <person name="Kohler A."/>
            <person name="Nagy L.G."/>
            <person name="Floudas D."/>
            <person name="Copeland A."/>
            <person name="Barry K.W."/>
            <person name="Cichocki N."/>
            <person name="Veneault-Fourrey C."/>
            <person name="LaButti K."/>
            <person name="Lindquist E.A."/>
            <person name="Lipzen A."/>
            <person name="Lundell T."/>
            <person name="Morin E."/>
            <person name="Murat C."/>
            <person name="Sun H."/>
            <person name="Tunlid A."/>
            <person name="Henrissat B."/>
            <person name="Grigoriev I.V."/>
            <person name="Hibbett D.S."/>
            <person name="Martin F."/>
            <person name="Nordberg H.P."/>
            <person name="Cantor M.N."/>
            <person name="Hua S.X."/>
        </authorList>
    </citation>
    <scope>NUCLEOTIDE SEQUENCE [LARGE SCALE GENOMIC DNA]</scope>
    <source>
        <strain evidence="1 2">MAFF 305830</strain>
    </source>
</reference>
<dbReference type="EMBL" id="KN824386">
    <property type="protein sequence ID" value="KIM21334.1"/>
    <property type="molecule type" value="Genomic_DNA"/>
</dbReference>
<keyword evidence="2" id="KW-1185">Reference proteome</keyword>
<dbReference type="Proteomes" id="UP000054097">
    <property type="component" value="Unassembled WGS sequence"/>
</dbReference>
<name>A0A0C3AMT6_SERVB</name>
<gene>
    <name evidence="1" type="ORF">M408DRAFT_333530</name>
</gene>
<protein>
    <submittedName>
        <fullName evidence="1">Uncharacterized protein</fullName>
    </submittedName>
</protein>
<dbReference type="HOGENOM" id="CLU_3033862_0_0_1"/>
<dbReference type="AlphaFoldDB" id="A0A0C3AMT6"/>
<evidence type="ECO:0000313" key="1">
    <source>
        <dbReference type="EMBL" id="KIM21334.1"/>
    </source>
</evidence>
<proteinExistence type="predicted"/>
<reference evidence="2" key="2">
    <citation type="submission" date="2015-01" db="EMBL/GenBank/DDBJ databases">
        <title>Evolutionary Origins and Diversification of the Mycorrhizal Mutualists.</title>
        <authorList>
            <consortium name="DOE Joint Genome Institute"/>
            <consortium name="Mycorrhizal Genomics Consortium"/>
            <person name="Kohler A."/>
            <person name="Kuo A."/>
            <person name="Nagy L.G."/>
            <person name="Floudas D."/>
            <person name="Copeland A."/>
            <person name="Barry K.W."/>
            <person name="Cichocki N."/>
            <person name="Veneault-Fourrey C."/>
            <person name="LaButti K."/>
            <person name="Lindquist E.A."/>
            <person name="Lipzen A."/>
            <person name="Lundell T."/>
            <person name="Morin E."/>
            <person name="Murat C."/>
            <person name="Riley R."/>
            <person name="Ohm R."/>
            <person name="Sun H."/>
            <person name="Tunlid A."/>
            <person name="Henrissat B."/>
            <person name="Grigoriev I.V."/>
            <person name="Hibbett D.S."/>
            <person name="Martin F."/>
        </authorList>
    </citation>
    <scope>NUCLEOTIDE SEQUENCE [LARGE SCALE GENOMIC DNA]</scope>
    <source>
        <strain evidence="2">MAFF 305830</strain>
    </source>
</reference>
<accession>A0A0C3AMT6</accession>
<organism evidence="1 2">
    <name type="scientific">Serendipita vermifera MAFF 305830</name>
    <dbReference type="NCBI Taxonomy" id="933852"/>
    <lineage>
        <taxon>Eukaryota</taxon>
        <taxon>Fungi</taxon>
        <taxon>Dikarya</taxon>
        <taxon>Basidiomycota</taxon>
        <taxon>Agaricomycotina</taxon>
        <taxon>Agaricomycetes</taxon>
        <taxon>Sebacinales</taxon>
        <taxon>Serendipitaceae</taxon>
        <taxon>Serendipita</taxon>
    </lineage>
</organism>
<evidence type="ECO:0000313" key="2">
    <source>
        <dbReference type="Proteomes" id="UP000054097"/>
    </source>
</evidence>